<sequence length="28" mass="3116">MSNFTCIRLQPVFVELVACNSCTVSCLH</sequence>
<organism evidence="1">
    <name type="scientific">Arundo donax</name>
    <name type="common">Giant reed</name>
    <name type="synonym">Donax arundinaceus</name>
    <dbReference type="NCBI Taxonomy" id="35708"/>
    <lineage>
        <taxon>Eukaryota</taxon>
        <taxon>Viridiplantae</taxon>
        <taxon>Streptophyta</taxon>
        <taxon>Embryophyta</taxon>
        <taxon>Tracheophyta</taxon>
        <taxon>Spermatophyta</taxon>
        <taxon>Magnoliopsida</taxon>
        <taxon>Liliopsida</taxon>
        <taxon>Poales</taxon>
        <taxon>Poaceae</taxon>
        <taxon>PACMAD clade</taxon>
        <taxon>Arundinoideae</taxon>
        <taxon>Arundineae</taxon>
        <taxon>Arundo</taxon>
    </lineage>
</organism>
<protein>
    <submittedName>
        <fullName evidence="1">Uncharacterized protein</fullName>
    </submittedName>
</protein>
<reference evidence="1" key="1">
    <citation type="submission" date="2014-09" db="EMBL/GenBank/DDBJ databases">
        <authorList>
            <person name="Magalhaes I.L.F."/>
            <person name="Oliveira U."/>
            <person name="Santos F.R."/>
            <person name="Vidigal T.H.D.A."/>
            <person name="Brescovit A.D."/>
            <person name="Santos A.J."/>
        </authorList>
    </citation>
    <scope>NUCLEOTIDE SEQUENCE</scope>
    <source>
        <tissue evidence="1">Shoot tissue taken approximately 20 cm above the soil surface</tissue>
    </source>
</reference>
<proteinExistence type="predicted"/>
<dbReference type="AlphaFoldDB" id="A0A0A8ZGU8"/>
<dbReference type="EMBL" id="GBRH01263818">
    <property type="protein sequence ID" value="JAD34077.1"/>
    <property type="molecule type" value="Transcribed_RNA"/>
</dbReference>
<reference evidence="1" key="2">
    <citation type="journal article" date="2015" name="Data Brief">
        <title>Shoot transcriptome of the giant reed, Arundo donax.</title>
        <authorList>
            <person name="Barrero R.A."/>
            <person name="Guerrero F.D."/>
            <person name="Moolhuijzen P."/>
            <person name="Goolsby J.A."/>
            <person name="Tidwell J."/>
            <person name="Bellgard S.E."/>
            <person name="Bellgard M.I."/>
        </authorList>
    </citation>
    <scope>NUCLEOTIDE SEQUENCE</scope>
    <source>
        <tissue evidence="1">Shoot tissue taken approximately 20 cm above the soil surface</tissue>
    </source>
</reference>
<accession>A0A0A8ZGU8</accession>
<name>A0A0A8ZGU8_ARUDO</name>
<evidence type="ECO:0000313" key="1">
    <source>
        <dbReference type="EMBL" id="JAD34077.1"/>
    </source>
</evidence>